<dbReference type="SUPFAM" id="SSF50939">
    <property type="entry name" value="Sialidases"/>
    <property type="match status" value="1"/>
</dbReference>
<feature type="signal peptide" evidence="2">
    <location>
        <begin position="1"/>
        <end position="22"/>
    </location>
</feature>
<sequence length="431" mass="48446">MKSNFFVFLLLVIFITTITSCSSDGGVEEPPTSGTPTTPEENGQPENQAPASFSLVAIEDEAEDVELKPSFEWTESVDPESETVTYTLFLGQEEDPITQIATNLNTLTYNLDFDLEFATTYFWKVVAEDGSGNTTNSSTYSFKIRPVGTFISDSSFGARHLAAVVEFNGKLFIIGGYGYNPDGALHYLDDVWSSTDGENWILETDAPGFMPRAFHQVVVFDNKMLLIGGFRWNGAPSSDIWSSVDGKNWVLEKENAEFPADWGHKILSYNNKLWLITGGQNEFLNQNVWNSNDGVNWSLVTEDIGFMVSLEQEAVVFNDKMWVVVQDKVFSSIDGIDWALELENAPFQQTYKEYSLVVYDEKMILMVEGASTDSPAVIWSSANGKDWEQEYQETGFPNRHDNSMVVFLDKIYVMLGYNGDIGYLNDIWILN</sequence>
<evidence type="ECO:0000313" key="6">
    <source>
        <dbReference type="Proteomes" id="UP000266691"/>
    </source>
</evidence>
<feature type="compositionally biased region" description="Low complexity" evidence="1">
    <location>
        <begin position="28"/>
        <end position="42"/>
    </location>
</feature>
<dbReference type="AlphaFoldDB" id="A0A3A1NHG0"/>
<dbReference type="Proteomes" id="UP000321621">
    <property type="component" value="Unassembled WGS sequence"/>
</dbReference>
<gene>
    <name evidence="4" type="ORF">D2V05_14815</name>
    <name evidence="5" type="ORF">FQ017_14680</name>
</gene>
<dbReference type="InterPro" id="IPR058667">
    <property type="entry name" value="DUF6242_C"/>
</dbReference>
<evidence type="ECO:0000256" key="2">
    <source>
        <dbReference type="SAM" id="SignalP"/>
    </source>
</evidence>
<comment type="caution">
    <text evidence="4">The sequence shown here is derived from an EMBL/GenBank/DDBJ whole genome shotgun (WGS) entry which is preliminary data.</text>
</comment>
<dbReference type="SUPFAM" id="SSF49265">
    <property type="entry name" value="Fibronectin type III"/>
    <property type="match status" value="1"/>
</dbReference>
<dbReference type="InterPro" id="IPR036116">
    <property type="entry name" value="FN3_sf"/>
</dbReference>
<dbReference type="Proteomes" id="UP000266691">
    <property type="component" value="Unassembled WGS sequence"/>
</dbReference>
<evidence type="ECO:0000313" key="7">
    <source>
        <dbReference type="Proteomes" id="UP000321621"/>
    </source>
</evidence>
<reference evidence="5 7" key="2">
    <citation type="submission" date="2019-07" db="EMBL/GenBank/DDBJ databases">
        <title>Draft genome of two Muricauda strains isolated from deep sea.</title>
        <authorList>
            <person name="Sun C."/>
        </authorList>
    </citation>
    <scope>NUCLEOTIDE SEQUENCE [LARGE SCALE GENOMIC DNA]</scope>
    <source>
        <strain evidence="5 7">72</strain>
    </source>
</reference>
<feature type="domain" description="DUF6242" evidence="3">
    <location>
        <begin position="264"/>
        <end position="407"/>
    </location>
</feature>
<dbReference type="EMBL" id="QXFI01000033">
    <property type="protein sequence ID" value="RIV42886.1"/>
    <property type="molecule type" value="Genomic_DNA"/>
</dbReference>
<dbReference type="InterPro" id="IPR036278">
    <property type="entry name" value="Sialidase_sf"/>
</dbReference>
<evidence type="ECO:0000313" key="5">
    <source>
        <dbReference type="EMBL" id="TXJ92080.1"/>
    </source>
</evidence>
<keyword evidence="2" id="KW-0732">Signal</keyword>
<dbReference type="PANTHER" id="PTHR23244">
    <property type="entry name" value="KELCH REPEAT DOMAIN"/>
    <property type="match status" value="1"/>
</dbReference>
<name>A0A3A1NHG0_9FLAO</name>
<dbReference type="Pfam" id="PF25852">
    <property type="entry name" value="DUF6242_C"/>
    <property type="match status" value="1"/>
</dbReference>
<evidence type="ECO:0000256" key="1">
    <source>
        <dbReference type="SAM" id="MobiDB-lite"/>
    </source>
</evidence>
<evidence type="ECO:0000313" key="4">
    <source>
        <dbReference type="EMBL" id="RIV42886.1"/>
    </source>
</evidence>
<feature type="region of interest" description="Disordered" evidence="1">
    <location>
        <begin position="22"/>
        <end position="48"/>
    </location>
</feature>
<organism evidence="4 6">
    <name type="scientific">Flagellimonas pelagia</name>
    <dbReference type="NCBI Taxonomy" id="2306998"/>
    <lineage>
        <taxon>Bacteria</taxon>
        <taxon>Pseudomonadati</taxon>
        <taxon>Bacteroidota</taxon>
        <taxon>Flavobacteriia</taxon>
        <taxon>Flavobacteriales</taxon>
        <taxon>Flavobacteriaceae</taxon>
        <taxon>Flagellimonas</taxon>
    </lineage>
</organism>
<dbReference type="OrthoDB" id="211220at2"/>
<evidence type="ECO:0000259" key="3">
    <source>
        <dbReference type="Pfam" id="PF25852"/>
    </source>
</evidence>
<dbReference type="SUPFAM" id="SSF117281">
    <property type="entry name" value="Kelch motif"/>
    <property type="match status" value="1"/>
</dbReference>
<dbReference type="Gene3D" id="2.120.10.80">
    <property type="entry name" value="Kelch-type beta propeller"/>
    <property type="match status" value="1"/>
</dbReference>
<reference evidence="4 6" key="1">
    <citation type="submission" date="2018-08" db="EMBL/GenBank/DDBJ databases">
        <title>Proposal of Muricauda 72 sp.nov. and Muricauda NH166 sp.nov., isolated from seawater.</title>
        <authorList>
            <person name="Cheng H."/>
            <person name="Wu Y.-H."/>
            <person name="Guo L.-L."/>
            <person name="Xu X.-W."/>
        </authorList>
    </citation>
    <scope>NUCLEOTIDE SEQUENCE [LARGE SCALE GENOMIC DNA]</scope>
    <source>
        <strain evidence="4 6">72</strain>
    </source>
</reference>
<keyword evidence="7" id="KW-1185">Reference proteome</keyword>
<dbReference type="PROSITE" id="PS51257">
    <property type="entry name" value="PROKAR_LIPOPROTEIN"/>
    <property type="match status" value="1"/>
</dbReference>
<protein>
    <recommendedName>
        <fullName evidence="3">DUF6242 domain-containing protein</fullName>
    </recommendedName>
</protein>
<dbReference type="InterPro" id="IPR015915">
    <property type="entry name" value="Kelch-typ_b-propeller"/>
</dbReference>
<feature type="chain" id="PRO_5017216042" description="DUF6242 domain-containing protein" evidence="2">
    <location>
        <begin position="23"/>
        <end position="431"/>
    </location>
</feature>
<proteinExistence type="predicted"/>
<dbReference type="EMBL" id="VNWK01000033">
    <property type="protein sequence ID" value="TXJ92080.1"/>
    <property type="molecule type" value="Genomic_DNA"/>
</dbReference>
<dbReference type="RefSeq" id="WP_119648381.1">
    <property type="nucleotide sequence ID" value="NZ_QXFI01000033.1"/>
</dbReference>
<accession>A0A3A1NHG0</accession>